<evidence type="ECO:0000256" key="2">
    <source>
        <dbReference type="ARBA" id="ARBA00012483"/>
    </source>
</evidence>
<feature type="domain" description="RING-type" evidence="8">
    <location>
        <begin position="34"/>
        <end position="74"/>
    </location>
</feature>
<evidence type="ECO:0000256" key="1">
    <source>
        <dbReference type="ARBA" id="ARBA00000900"/>
    </source>
</evidence>
<dbReference type="GO" id="GO:0061630">
    <property type="term" value="F:ubiquitin protein ligase activity"/>
    <property type="evidence" value="ECO:0007669"/>
    <property type="project" value="UniProtKB-EC"/>
</dbReference>
<dbReference type="EC" id="2.3.2.27" evidence="2"/>
<keyword evidence="6" id="KW-0862">Zinc</keyword>
<reference evidence="9" key="2">
    <citation type="submission" date="2023-05" db="EMBL/GenBank/DDBJ databases">
        <authorList>
            <consortium name="Lawrence Berkeley National Laboratory"/>
            <person name="Steindorff A."/>
            <person name="Hensen N."/>
            <person name="Bonometti L."/>
            <person name="Westerberg I."/>
            <person name="Brannstrom I.O."/>
            <person name="Guillou S."/>
            <person name="Cros-Aarteil S."/>
            <person name="Calhoun S."/>
            <person name="Haridas S."/>
            <person name="Kuo A."/>
            <person name="Mondo S."/>
            <person name="Pangilinan J."/>
            <person name="Riley R."/>
            <person name="Labutti K."/>
            <person name="Andreopoulos B."/>
            <person name="Lipzen A."/>
            <person name="Chen C."/>
            <person name="Yanf M."/>
            <person name="Daum C."/>
            <person name="Ng V."/>
            <person name="Clum A."/>
            <person name="Ohm R."/>
            <person name="Martin F."/>
            <person name="Silar P."/>
            <person name="Natvig D."/>
            <person name="Lalanne C."/>
            <person name="Gautier V."/>
            <person name="Ament-Velasquez S.L."/>
            <person name="Kruys A."/>
            <person name="Hutchinson M.I."/>
            <person name="Powell A.J."/>
            <person name="Barry K."/>
            <person name="Miller A.N."/>
            <person name="Grigoriev I.V."/>
            <person name="Debuchy R."/>
            <person name="Gladieux P."/>
            <person name="Thoren M.H."/>
            <person name="Johannesson H."/>
        </authorList>
    </citation>
    <scope>NUCLEOTIDE SEQUENCE</scope>
    <source>
        <strain evidence="9">CBS 757.83</strain>
    </source>
</reference>
<dbReference type="Pfam" id="PF13639">
    <property type="entry name" value="zf-RING_2"/>
    <property type="match status" value="1"/>
</dbReference>
<dbReference type="PANTHER" id="PTHR46077">
    <property type="entry name" value="E3 UBIQUITIN-PROTEIN LIGASE TOPORS"/>
    <property type="match status" value="1"/>
</dbReference>
<dbReference type="GO" id="GO:0000209">
    <property type="term" value="P:protein polyubiquitination"/>
    <property type="evidence" value="ECO:0007669"/>
    <property type="project" value="TreeGrafter"/>
</dbReference>
<reference evidence="9" key="1">
    <citation type="journal article" date="2023" name="Mol. Phylogenet. Evol.">
        <title>Genome-scale phylogeny and comparative genomics of the fungal order Sordariales.</title>
        <authorList>
            <person name="Hensen N."/>
            <person name="Bonometti L."/>
            <person name="Westerberg I."/>
            <person name="Brannstrom I.O."/>
            <person name="Guillou S."/>
            <person name="Cros-Aarteil S."/>
            <person name="Calhoun S."/>
            <person name="Haridas S."/>
            <person name="Kuo A."/>
            <person name="Mondo S."/>
            <person name="Pangilinan J."/>
            <person name="Riley R."/>
            <person name="LaButti K."/>
            <person name="Andreopoulos B."/>
            <person name="Lipzen A."/>
            <person name="Chen C."/>
            <person name="Yan M."/>
            <person name="Daum C."/>
            <person name="Ng V."/>
            <person name="Clum A."/>
            <person name="Steindorff A."/>
            <person name="Ohm R.A."/>
            <person name="Martin F."/>
            <person name="Silar P."/>
            <person name="Natvig D.O."/>
            <person name="Lalanne C."/>
            <person name="Gautier V."/>
            <person name="Ament-Velasquez S.L."/>
            <person name="Kruys A."/>
            <person name="Hutchinson M.I."/>
            <person name="Powell A.J."/>
            <person name="Barry K."/>
            <person name="Miller A.N."/>
            <person name="Grigoriev I.V."/>
            <person name="Debuchy R."/>
            <person name="Gladieux P."/>
            <person name="Hiltunen Thoren M."/>
            <person name="Johannesson H."/>
        </authorList>
    </citation>
    <scope>NUCLEOTIDE SEQUENCE</scope>
    <source>
        <strain evidence="9">CBS 757.83</strain>
    </source>
</reference>
<dbReference type="PROSITE" id="PS50089">
    <property type="entry name" value="ZF_RING_2"/>
    <property type="match status" value="1"/>
</dbReference>
<dbReference type="AlphaFoldDB" id="A0AAN6PYQ9"/>
<evidence type="ECO:0000256" key="6">
    <source>
        <dbReference type="PROSITE-ProRule" id="PRU00175"/>
    </source>
</evidence>
<feature type="region of interest" description="Disordered" evidence="7">
    <location>
        <begin position="297"/>
        <end position="323"/>
    </location>
</feature>
<keyword evidence="6" id="KW-0863">Zinc-finger</keyword>
<dbReference type="SMART" id="SM00184">
    <property type="entry name" value="RING"/>
    <property type="match status" value="1"/>
</dbReference>
<name>A0AAN6PYQ9_9PEZI</name>
<dbReference type="InterPro" id="IPR001841">
    <property type="entry name" value="Znf_RING"/>
</dbReference>
<organism evidence="9 10">
    <name type="scientific">Parathielavia hyrcaniae</name>
    <dbReference type="NCBI Taxonomy" id="113614"/>
    <lineage>
        <taxon>Eukaryota</taxon>
        <taxon>Fungi</taxon>
        <taxon>Dikarya</taxon>
        <taxon>Ascomycota</taxon>
        <taxon>Pezizomycotina</taxon>
        <taxon>Sordariomycetes</taxon>
        <taxon>Sordariomycetidae</taxon>
        <taxon>Sordariales</taxon>
        <taxon>Chaetomiaceae</taxon>
        <taxon>Parathielavia</taxon>
    </lineage>
</organism>
<feature type="compositionally biased region" description="Polar residues" evidence="7">
    <location>
        <begin position="302"/>
        <end position="313"/>
    </location>
</feature>
<keyword evidence="6" id="KW-0479">Metal-binding</keyword>
<dbReference type="PANTHER" id="PTHR46077:SF1">
    <property type="entry name" value="TOP1 BINDING ARGININE_SERINE RICH PROTEIN, E3 UBIQUITIN LIGASE"/>
    <property type="match status" value="1"/>
</dbReference>
<feature type="region of interest" description="Disordered" evidence="7">
    <location>
        <begin position="99"/>
        <end position="131"/>
    </location>
</feature>
<comment type="catalytic activity">
    <reaction evidence="1">
        <text>S-ubiquitinyl-[E2 ubiquitin-conjugating enzyme]-L-cysteine + [acceptor protein]-L-lysine = [E2 ubiquitin-conjugating enzyme]-L-cysteine + N(6)-ubiquitinyl-[acceptor protein]-L-lysine.</text>
        <dbReference type="EC" id="2.3.2.27"/>
    </reaction>
</comment>
<dbReference type="SUPFAM" id="SSF57850">
    <property type="entry name" value="RING/U-box"/>
    <property type="match status" value="1"/>
</dbReference>
<proteinExistence type="predicted"/>
<feature type="compositionally biased region" description="Basic and acidic residues" evidence="7">
    <location>
        <begin position="314"/>
        <end position="323"/>
    </location>
</feature>
<evidence type="ECO:0000259" key="8">
    <source>
        <dbReference type="PROSITE" id="PS50089"/>
    </source>
</evidence>
<feature type="compositionally biased region" description="Polar residues" evidence="7">
    <location>
        <begin position="106"/>
        <end position="122"/>
    </location>
</feature>
<evidence type="ECO:0000256" key="7">
    <source>
        <dbReference type="SAM" id="MobiDB-lite"/>
    </source>
</evidence>
<dbReference type="GO" id="GO:0006513">
    <property type="term" value="P:protein monoubiquitination"/>
    <property type="evidence" value="ECO:0007669"/>
    <property type="project" value="TreeGrafter"/>
</dbReference>
<keyword evidence="4" id="KW-0805">Transcription regulation</keyword>
<accession>A0AAN6PYQ9</accession>
<comment type="caution">
    <text evidence="9">The sequence shown here is derived from an EMBL/GenBank/DDBJ whole genome shotgun (WGS) entry which is preliminary data.</text>
</comment>
<evidence type="ECO:0000313" key="9">
    <source>
        <dbReference type="EMBL" id="KAK4098540.1"/>
    </source>
</evidence>
<protein>
    <recommendedName>
        <fullName evidence="2">RING-type E3 ubiquitin transferase</fullName>
        <ecNumber evidence="2">2.3.2.27</ecNumber>
    </recommendedName>
</protein>
<evidence type="ECO:0000256" key="4">
    <source>
        <dbReference type="ARBA" id="ARBA00023015"/>
    </source>
</evidence>
<gene>
    <name evidence="9" type="ORF">N658DRAFT_499392</name>
</gene>
<dbReference type="Proteomes" id="UP001305647">
    <property type="component" value="Unassembled WGS sequence"/>
</dbReference>
<keyword evidence="3" id="KW-0808">Transferase</keyword>
<evidence type="ECO:0000256" key="3">
    <source>
        <dbReference type="ARBA" id="ARBA00022679"/>
    </source>
</evidence>
<dbReference type="InterPro" id="IPR013083">
    <property type="entry name" value="Znf_RING/FYVE/PHD"/>
</dbReference>
<evidence type="ECO:0000256" key="5">
    <source>
        <dbReference type="ARBA" id="ARBA00023163"/>
    </source>
</evidence>
<keyword evidence="10" id="KW-1185">Reference proteome</keyword>
<sequence>MSEALHNSNKHCHILQDTLQQISSTVAGPDTRCCVICLSDLDEPCETRPCQHSDFDFLCLVTWLETQATCPLCKSDVSEVRYSLGEDEDSGKVYKVPAQPNRRTVGVSTSDAASQTNHQPSGVPNRLARPQPYESEAIQRRRSVYRHNLYSLHVGSNSRQPAESRYRELTPKIFSTDPRVVSRARLWLRRELRVFRFLAYIEDRDEPPHEQDPVRRCRPCRADYLLEYIIAVLKSMDMQGSTGQAEELIREFLGRDYARLLLHELRAWLRSPCQTLTEWDRVVQYRDPNMLLRALPGLESIGNGQPQRDTPTFSRDESVGRPN</sequence>
<keyword evidence="5" id="KW-0804">Transcription</keyword>
<dbReference type="EMBL" id="MU863658">
    <property type="protein sequence ID" value="KAK4098540.1"/>
    <property type="molecule type" value="Genomic_DNA"/>
</dbReference>
<evidence type="ECO:0000313" key="10">
    <source>
        <dbReference type="Proteomes" id="UP001305647"/>
    </source>
</evidence>
<dbReference type="GO" id="GO:0008270">
    <property type="term" value="F:zinc ion binding"/>
    <property type="evidence" value="ECO:0007669"/>
    <property type="project" value="UniProtKB-KW"/>
</dbReference>
<dbReference type="Gene3D" id="3.30.40.10">
    <property type="entry name" value="Zinc/RING finger domain, C3HC4 (zinc finger)"/>
    <property type="match status" value="1"/>
</dbReference>